<evidence type="ECO:0000256" key="7">
    <source>
        <dbReference type="ARBA" id="ARBA00023136"/>
    </source>
</evidence>
<comment type="similarity">
    <text evidence="2">Belongs to the AAE transporter (TC 2.A.81) family.</text>
</comment>
<dbReference type="NCBIfam" id="NF003007">
    <property type="entry name" value="PRK03818.1"/>
    <property type="match status" value="1"/>
</dbReference>
<evidence type="ECO:0000256" key="2">
    <source>
        <dbReference type="ARBA" id="ARBA00009854"/>
    </source>
</evidence>
<keyword evidence="4" id="KW-1003">Cell membrane</keyword>
<evidence type="ECO:0000256" key="8">
    <source>
        <dbReference type="SAM" id="Phobius"/>
    </source>
</evidence>
<organism evidence="10 11">
    <name type="scientific">Marseilla massiliensis</name>
    <dbReference type="NCBI Taxonomy" id="1841864"/>
    <lineage>
        <taxon>Bacteria</taxon>
        <taxon>Pseudomonadati</taxon>
        <taxon>Bacteroidota</taxon>
        <taxon>Bacteroidia</taxon>
        <taxon>Bacteroidales</taxon>
        <taxon>Prevotellaceae</taxon>
        <taxon>Marseilla</taxon>
    </lineage>
</organism>
<dbReference type="PANTHER" id="PTHR30445">
    <property type="entry name" value="K(+)_H(+) ANTIPORTER SUBUNIT KHTT"/>
    <property type="match status" value="1"/>
</dbReference>
<evidence type="ECO:0000256" key="1">
    <source>
        <dbReference type="ARBA" id="ARBA00004651"/>
    </source>
</evidence>
<dbReference type="InterPro" id="IPR006512">
    <property type="entry name" value="YidE_YbjL"/>
</dbReference>
<feature type="transmembrane region" description="Helical" evidence="8">
    <location>
        <begin position="69"/>
        <end position="88"/>
    </location>
</feature>
<dbReference type="NCBIfam" id="TIGR01625">
    <property type="entry name" value="YidE_YbjL_dupl"/>
    <property type="match status" value="2"/>
</dbReference>
<comment type="caution">
    <text evidence="10">The sequence shown here is derived from an EMBL/GenBank/DDBJ whole genome shotgun (WGS) entry which is preliminary data.</text>
</comment>
<feature type="transmembrane region" description="Helical" evidence="8">
    <location>
        <begin position="527"/>
        <end position="551"/>
    </location>
</feature>
<keyword evidence="6 8" id="KW-1133">Transmembrane helix</keyword>
<feature type="domain" description="RCK C-terminal" evidence="9">
    <location>
        <begin position="188"/>
        <end position="272"/>
    </location>
</feature>
<feature type="transmembrane region" description="Helical" evidence="8">
    <location>
        <begin position="158"/>
        <end position="180"/>
    </location>
</feature>
<dbReference type="InterPro" id="IPR050144">
    <property type="entry name" value="AAE_transporter"/>
</dbReference>
<evidence type="ECO:0000256" key="6">
    <source>
        <dbReference type="ARBA" id="ARBA00022989"/>
    </source>
</evidence>
<keyword evidence="7 8" id="KW-0472">Membrane</keyword>
<sequence length="552" mass="59517">MNWLESLFATPSALQTIIILSLICSVGLAFGKLRVAGISLGVAFVFFIGIVAGHYGITVDHSMLSYAETFGLVLFVYALGLHVGPGFFNSLFHEGFSLNLWGLAVVAAGTMMALAFCWFLPVQLSDMMGVLCGATTNTPALGAAQQTLRLFGLNADGAALGCAVTYPLGVVGVILAMLIMRKFFVRASDLEEHHSTEHNTYIARFVVVNPAIDGRTLARINEMSHRHFIVSRIWRGNDVIVPRSTTELKLNDSVMVVTTEQEAPALEILFGKKAEEDWNNKEIDWNAIDSKVESRVIVITRPKLNGKMLGHLQLRSAYGVNVSRVIRGDMSILATNNLRLQYGDRLTIVGEAKALDNVEPFLGNAARSLDEPNLGAIYLGLVLGLLLGAVPLSIPGISIPVSMGIAGGPIVVGILVGAFGPRFHLVTYTTQSANLMLRKLGLSMYLACLGLESGGQFFDTIMRPEGLLWVGLGFVLTVVPVLVVGLIALHSKKYDYGTICGILCGSMANPMALTYANDTIKGDAASISYATVYPLCMFMRVIVAQIVLLLFL</sequence>
<evidence type="ECO:0000313" key="11">
    <source>
        <dbReference type="Proteomes" id="UP000764045"/>
    </source>
</evidence>
<feature type="transmembrane region" description="Helical" evidence="8">
    <location>
        <begin position="100"/>
        <end position="121"/>
    </location>
</feature>
<feature type="transmembrane region" description="Helical" evidence="8">
    <location>
        <begin position="496"/>
        <end position="515"/>
    </location>
</feature>
<feature type="transmembrane region" description="Helical" evidence="8">
    <location>
        <begin position="400"/>
        <end position="419"/>
    </location>
</feature>
<evidence type="ECO:0000256" key="5">
    <source>
        <dbReference type="ARBA" id="ARBA00022692"/>
    </source>
</evidence>
<feature type="transmembrane region" description="Helical" evidence="8">
    <location>
        <begin position="38"/>
        <end position="57"/>
    </location>
</feature>
<dbReference type="Proteomes" id="UP000764045">
    <property type="component" value="Unassembled WGS sequence"/>
</dbReference>
<keyword evidence="11" id="KW-1185">Reference proteome</keyword>
<dbReference type="Pfam" id="PF02080">
    <property type="entry name" value="TrkA_C"/>
    <property type="match status" value="2"/>
</dbReference>
<evidence type="ECO:0000259" key="9">
    <source>
        <dbReference type="PROSITE" id="PS51202"/>
    </source>
</evidence>
<feature type="domain" description="RCK C-terminal" evidence="9">
    <location>
        <begin position="280"/>
        <end position="364"/>
    </location>
</feature>
<feature type="transmembrane region" description="Helical" evidence="8">
    <location>
        <begin position="12"/>
        <end position="31"/>
    </location>
</feature>
<keyword evidence="3" id="KW-0813">Transport</keyword>
<dbReference type="Gene3D" id="3.30.70.1450">
    <property type="entry name" value="Regulator of K+ conductance, C-terminal domain"/>
    <property type="match status" value="2"/>
</dbReference>
<dbReference type="GO" id="GO:0005886">
    <property type="term" value="C:plasma membrane"/>
    <property type="evidence" value="ECO:0007669"/>
    <property type="project" value="UniProtKB-SubCell"/>
</dbReference>
<feature type="transmembrane region" description="Helical" evidence="8">
    <location>
        <begin position="376"/>
        <end position="394"/>
    </location>
</feature>
<feature type="transmembrane region" description="Helical" evidence="8">
    <location>
        <begin position="467"/>
        <end position="489"/>
    </location>
</feature>
<dbReference type="PANTHER" id="PTHR30445:SF3">
    <property type="entry name" value="TRANSPORT PROTEIN YIDE-RELATED"/>
    <property type="match status" value="1"/>
</dbReference>
<reference evidence="10 11" key="1">
    <citation type="journal article" date="2021" name="Sci. Rep.">
        <title>The distribution of antibiotic resistance genes in chicken gut microbiota commensals.</title>
        <authorList>
            <person name="Juricova H."/>
            <person name="Matiasovicova J."/>
            <person name="Kubasova T."/>
            <person name="Cejkova D."/>
            <person name="Rychlik I."/>
        </authorList>
    </citation>
    <scope>NUCLEOTIDE SEQUENCE [LARGE SCALE GENOMIC DNA]</scope>
    <source>
        <strain evidence="10 11">An819</strain>
    </source>
</reference>
<dbReference type="PROSITE" id="PS51202">
    <property type="entry name" value="RCK_C"/>
    <property type="match status" value="2"/>
</dbReference>
<protein>
    <submittedName>
        <fullName evidence="10">Transporter</fullName>
    </submittedName>
</protein>
<dbReference type="InterPro" id="IPR006037">
    <property type="entry name" value="RCK_C"/>
</dbReference>
<evidence type="ECO:0000256" key="3">
    <source>
        <dbReference type="ARBA" id="ARBA00022448"/>
    </source>
</evidence>
<proteinExistence type="inferred from homology"/>
<evidence type="ECO:0000256" key="4">
    <source>
        <dbReference type="ARBA" id="ARBA00022475"/>
    </source>
</evidence>
<dbReference type="GO" id="GO:0008324">
    <property type="term" value="F:monoatomic cation transmembrane transporter activity"/>
    <property type="evidence" value="ECO:0007669"/>
    <property type="project" value="InterPro"/>
</dbReference>
<dbReference type="SUPFAM" id="SSF116726">
    <property type="entry name" value="TrkA C-terminal domain-like"/>
    <property type="match status" value="2"/>
</dbReference>
<dbReference type="GO" id="GO:0006813">
    <property type="term" value="P:potassium ion transport"/>
    <property type="evidence" value="ECO:0007669"/>
    <property type="project" value="InterPro"/>
</dbReference>
<evidence type="ECO:0000313" key="10">
    <source>
        <dbReference type="EMBL" id="MBM6662268.1"/>
    </source>
</evidence>
<name>A0A938WQI5_9BACT</name>
<accession>A0A938WQI5</accession>
<keyword evidence="5 8" id="KW-0812">Transmembrane</keyword>
<dbReference type="AlphaFoldDB" id="A0A938WQI5"/>
<dbReference type="RefSeq" id="WP_205110553.1">
    <property type="nucleotide sequence ID" value="NZ_JACJJL010000018.1"/>
</dbReference>
<dbReference type="InterPro" id="IPR036721">
    <property type="entry name" value="RCK_C_sf"/>
</dbReference>
<comment type="subcellular location">
    <subcellularLocation>
        <location evidence="1">Cell membrane</location>
        <topology evidence="1">Multi-pass membrane protein</topology>
    </subcellularLocation>
</comment>
<gene>
    <name evidence="10" type="ORF">H6B30_11000</name>
</gene>
<dbReference type="Pfam" id="PF06826">
    <property type="entry name" value="Asp-Al_Ex"/>
    <property type="match status" value="2"/>
</dbReference>
<dbReference type="EMBL" id="JACJJL010000018">
    <property type="protein sequence ID" value="MBM6662268.1"/>
    <property type="molecule type" value="Genomic_DNA"/>
</dbReference>